<dbReference type="PANTHER" id="PTHR37841">
    <property type="entry name" value="GLR2918 PROTEIN"/>
    <property type="match status" value="1"/>
</dbReference>
<reference evidence="4" key="2">
    <citation type="submission" date="2021-04" db="EMBL/GenBank/DDBJ databases">
        <authorList>
            <person name="Gilroy R."/>
        </authorList>
    </citation>
    <scope>NUCLEOTIDE SEQUENCE</scope>
    <source>
        <strain evidence="4">CHK192-8294</strain>
    </source>
</reference>
<sequence length="390" mass="42094">MKKKRMLRLPCLLLALCLLLGGQALAAPEGATVWGYSEGLAQCELDGKWGFVDAQKKVVIPLKYNSVVSFSLGLAAVNLDGKLGVIRQDGAYLIQPEYGTLLPLDCGLYVVQKGTRWGVASILPFSDGQGGTTNLLYDLIYDSATITEQGGTRVLTLTRDGEVTKIPVFDLPRILVEKGVPSARFSLTRGKLPSFSDVSPRDWFAVWVDIAYNVGLTSGVGGNRYAPDQTLTVAEVLKLAATMESRYKDDSFHTSSSTGPYWYSGAVNYCLASGIIQSGTFTQQDYLRPATRREIAQIFAATSQAKHMKNINDLAKIKASVPDVKPGDAGADAIYSLYAKGVLTGVDSKLTFNPKGTVTRAEAAAIVARMARAEQRLALWGEYNPNVFAG</sequence>
<feature type="chain" id="PRO_5039455329" evidence="2">
    <location>
        <begin position="27"/>
        <end position="390"/>
    </location>
</feature>
<evidence type="ECO:0000256" key="2">
    <source>
        <dbReference type="SAM" id="SignalP"/>
    </source>
</evidence>
<name>A0A9D2MLZ3_9FIRM</name>
<feature type="domain" description="SLH" evidence="3">
    <location>
        <begin position="191"/>
        <end position="254"/>
    </location>
</feature>
<dbReference type="AlphaFoldDB" id="A0A9D2MLZ3"/>
<dbReference type="PROSITE" id="PS51272">
    <property type="entry name" value="SLH"/>
    <property type="match status" value="2"/>
</dbReference>
<evidence type="ECO:0000259" key="3">
    <source>
        <dbReference type="PROSITE" id="PS51272"/>
    </source>
</evidence>
<evidence type="ECO:0000313" key="5">
    <source>
        <dbReference type="Proteomes" id="UP000823921"/>
    </source>
</evidence>
<evidence type="ECO:0000256" key="1">
    <source>
        <dbReference type="ARBA" id="ARBA00022737"/>
    </source>
</evidence>
<organism evidence="4 5">
    <name type="scientific">Candidatus Flavonifractor intestinigallinarum</name>
    <dbReference type="NCBI Taxonomy" id="2838586"/>
    <lineage>
        <taxon>Bacteria</taxon>
        <taxon>Bacillati</taxon>
        <taxon>Bacillota</taxon>
        <taxon>Clostridia</taxon>
        <taxon>Eubacteriales</taxon>
        <taxon>Oscillospiraceae</taxon>
        <taxon>Flavonifractor</taxon>
    </lineage>
</organism>
<dbReference type="InterPro" id="IPR001119">
    <property type="entry name" value="SLH_dom"/>
</dbReference>
<proteinExistence type="predicted"/>
<dbReference type="Proteomes" id="UP000823921">
    <property type="component" value="Unassembled WGS sequence"/>
</dbReference>
<protein>
    <submittedName>
        <fullName evidence="4">S-layer homology domain-containing protein</fullName>
    </submittedName>
</protein>
<gene>
    <name evidence="4" type="ORF">H9712_07735</name>
</gene>
<comment type="caution">
    <text evidence="4">The sequence shown here is derived from an EMBL/GenBank/DDBJ whole genome shotgun (WGS) entry which is preliminary data.</text>
</comment>
<dbReference type="PANTHER" id="PTHR37841:SF1">
    <property type="entry name" value="DUF3298 DOMAIN-CONTAINING PROTEIN"/>
    <property type="match status" value="1"/>
</dbReference>
<reference evidence="4" key="1">
    <citation type="journal article" date="2021" name="PeerJ">
        <title>Extensive microbial diversity within the chicken gut microbiome revealed by metagenomics and culture.</title>
        <authorList>
            <person name="Gilroy R."/>
            <person name="Ravi A."/>
            <person name="Getino M."/>
            <person name="Pursley I."/>
            <person name="Horton D.L."/>
            <person name="Alikhan N.F."/>
            <person name="Baker D."/>
            <person name="Gharbi K."/>
            <person name="Hall N."/>
            <person name="Watson M."/>
            <person name="Adriaenssens E.M."/>
            <person name="Foster-Nyarko E."/>
            <person name="Jarju S."/>
            <person name="Secka A."/>
            <person name="Antonio M."/>
            <person name="Oren A."/>
            <person name="Chaudhuri R.R."/>
            <person name="La Ragione R."/>
            <person name="Hildebrand F."/>
            <person name="Pallen M.J."/>
        </authorList>
    </citation>
    <scope>NUCLEOTIDE SEQUENCE</scope>
    <source>
        <strain evidence="4">CHK192-8294</strain>
    </source>
</reference>
<dbReference type="Pfam" id="PF14903">
    <property type="entry name" value="WG_beta_rep"/>
    <property type="match status" value="2"/>
</dbReference>
<dbReference type="EMBL" id="DWXO01000076">
    <property type="protein sequence ID" value="HJB80861.1"/>
    <property type="molecule type" value="Genomic_DNA"/>
</dbReference>
<feature type="signal peptide" evidence="2">
    <location>
        <begin position="1"/>
        <end position="26"/>
    </location>
</feature>
<evidence type="ECO:0000313" key="4">
    <source>
        <dbReference type="EMBL" id="HJB80861.1"/>
    </source>
</evidence>
<accession>A0A9D2MLZ3</accession>
<keyword evidence="2" id="KW-0732">Signal</keyword>
<keyword evidence="1" id="KW-0677">Repeat</keyword>
<dbReference type="Pfam" id="PF00395">
    <property type="entry name" value="SLH"/>
    <property type="match status" value="1"/>
</dbReference>
<feature type="domain" description="SLH" evidence="3">
    <location>
        <begin position="317"/>
        <end position="381"/>
    </location>
</feature>
<dbReference type="InterPro" id="IPR032774">
    <property type="entry name" value="WG_beta_rep"/>
</dbReference>